<feature type="transmembrane region" description="Helical" evidence="6">
    <location>
        <begin position="185"/>
        <end position="206"/>
    </location>
</feature>
<evidence type="ECO:0000256" key="3">
    <source>
        <dbReference type="ARBA" id="ARBA00022692"/>
    </source>
</evidence>
<dbReference type="PANTHER" id="PTHR30086">
    <property type="entry name" value="ARGININE EXPORTER PROTEIN ARGO"/>
    <property type="match status" value="1"/>
</dbReference>
<evidence type="ECO:0000256" key="1">
    <source>
        <dbReference type="ARBA" id="ARBA00004651"/>
    </source>
</evidence>
<organism evidence="7 8">
    <name type="scientific">Olleya marilimosa</name>
    <dbReference type="NCBI Taxonomy" id="272164"/>
    <lineage>
        <taxon>Bacteria</taxon>
        <taxon>Pseudomonadati</taxon>
        <taxon>Bacteroidota</taxon>
        <taxon>Flavobacteriia</taxon>
        <taxon>Flavobacteriales</taxon>
        <taxon>Flavobacteriaceae</taxon>
    </lineage>
</organism>
<keyword evidence="3 6" id="KW-0812">Transmembrane</keyword>
<feature type="transmembrane region" description="Helical" evidence="6">
    <location>
        <begin position="74"/>
        <end position="92"/>
    </location>
</feature>
<keyword evidence="5 6" id="KW-0472">Membrane</keyword>
<evidence type="ECO:0000313" key="8">
    <source>
        <dbReference type="Proteomes" id="UP000627521"/>
    </source>
</evidence>
<feature type="transmembrane region" description="Helical" evidence="6">
    <location>
        <begin position="40"/>
        <end position="62"/>
    </location>
</feature>
<proteinExistence type="predicted"/>
<feature type="transmembrane region" description="Helical" evidence="6">
    <location>
        <begin position="150"/>
        <end position="173"/>
    </location>
</feature>
<keyword evidence="4 6" id="KW-1133">Transmembrane helix</keyword>
<dbReference type="EMBL" id="JACXXH010000006">
    <property type="protein sequence ID" value="MBD3864154.1"/>
    <property type="molecule type" value="Genomic_DNA"/>
</dbReference>
<comment type="caution">
    <text evidence="7">The sequence shown here is derived from an EMBL/GenBank/DDBJ whole genome shotgun (WGS) entry which is preliminary data.</text>
</comment>
<dbReference type="Pfam" id="PF01810">
    <property type="entry name" value="LysE"/>
    <property type="match status" value="1"/>
</dbReference>
<dbReference type="Proteomes" id="UP000627521">
    <property type="component" value="Unassembled WGS sequence"/>
</dbReference>
<feature type="transmembrane region" description="Helical" evidence="6">
    <location>
        <begin position="113"/>
        <end position="130"/>
    </location>
</feature>
<evidence type="ECO:0000256" key="6">
    <source>
        <dbReference type="SAM" id="Phobius"/>
    </source>
</evidence>
<dbReference type="InterPro" id="IPR001123">
    <property type="entry name" value="LeuE-type"/>
</dbReference>
<gene>
    <name evidence="7" type="ORF">IEG06_11890</name>
</gene>
<reference evidence="7 8" key="1">
    <citation type="submission" date="2020-09" db="EMBL/GenBank/DDBJ databases">
        <title>Bacillus nautilus sp. nov., Chryseoglobus crepusculi sp. nov, and Psychrobacter noctis sp. nov., isolated from deep-sea sponges from the equatorial Atlantic.</title>
        <authorList>
            <person name="Stennett H.L."/>
            <person name="Williams S.E."/>
        </authorList>
    </citation>
    <scope>NUCLEOTIDE SEQUENCE [LARGE SCALE GENOMIC DNA]</scope>
    <source>
        <strain evidence="7 8">28M-24</strain>
    </source>
</reference>
<protein>
    <submittedName>
        <fullName evidence="7">LysE family transporter</fullName>
    </submittedName>
</protein>
<sequence length="209" mass="23222">MNLTITFFVSLLIALVGVVPPGLLNMTAAKISIKEGYSRGLVFSLGVCVIVIIQTLIAVIFARYLSKHSEVVRILQQVAFVLFVLITVYFFLLATKDPKPEVEADRKSKRSQFFYGMVLSALNVFPIPYQAYMSITLASLGWITLDNPNIASYVAGAASGTFVMLYIYVFFLKKIKSKKLKSQKNMNYIIGSITGIIAIVTLINIIKDF</sequence>
<dbReference type="RefSeq" id="WP_191101552.1">
    <property type="nucleotide sequence ID" value="NZ_JACXXH010000006.1"/>
</dbReference>
<accession>A0ABR8LVE6</accession>
<name>A0ABR8LVE6_9FLAO</name>
<dbReference type="PANTHER" id="PTHR30086:SF20">
    <property type="entry name" value="ARGININE EXPORTER PROTEIN ARGO-RELATED"/>
    <property type="match status" value="1"/>
</dbReference>
<evidence type="ECO:0000256" key="5">
    <source>
        <dbReference type="ARBA" id="ARBA00023136"/>
    </source>
</evidence>
<evidence type="ECO:0000256" key="4">
    <source>
        <dbReference type="ARBA" id="ARBA00022989"/>
    </source>
</evidence>
<evidence type="ECO:0000313" key="7">
    <source>
        <dbReference type="EMBL" id="MBD3864154.1"/>
    </source>
</evidence>
<comment type="subcellular location">
    <subcellularLocation>
        <location evidence="1">Cell membrane</location>
        <topology evidence="1">Multi-pass membrane protein</topology>
    </subcellularLocation>
</comment>
<evidence type="ECO:0000256" key="2">
    <source>
        <dbReference type="ARBA" id="ARBA00022475"/>
    </source>
</evidence>
<feature type="transmembrane region" description="Helical" evidence="6">
    <location>
        <begin position="6"/>
        <end position="28"/>
    </location>
</feature>
<keyword evidence="8" id="KW-1185">Reference proteome</keyword>
<keyword evidence="2" id="KW-1003">Cell membrane</keyword>